<dbReference type="PANTHER" id="PTHR47843">
    <property type="entry name" value="BTB DOMAIN-CONTAINING PROTEIN-RELATED"/>
    <property type="match status" value="1"/>
</dbReference>
<dbReference type="VEuPathDB" id="FungiDB:BO83DRAFT_392173"/>
<keyword evidence="2" id="KW-1185">Reference proteome</keyword>
<evidence type="ECO:0000313" key="2">
    <source>
        <dbReference type="Proteomes" id="UP000246171"/>
    </source>
</evidence>
<dbReference type="PANTHER" id="PTHR47843:SF5">
    <property type="entry name" value="BTB_POZ DOMAIN PROTEIN"/>
    <property type="match status" value="1"/>
</dbReference>
<proteinExistence type="predicted"/>
<dbReference type="AlphaFoldDB" id="A0A317UWZ1"/>
<dbReference type="EMBL" id="MSFU01000027">
    <property type="protein sequence ID" value="PWY65548.1"/>
    <property type="molecule type" value="Genomic_DNA"/>
</dbReference>
<name>A0A317UWZ1_ASPEC</name>
<comment type="caution">
    <text evidence="1">The sequence shown here is derived from an EMBL/GenBank/DDBJ whole genome shotgun (WGS) entry which is preliminary data.</text>
</comment>
<reference evidence="1" key="1">
    <citation type="submission" date="2016-12" db="EMBL/GenBank/DDBJ databases">
        <title>The genomes of Aspergillus section Nigri reveals drivers in fungal speciation.</title>
        <authorList>
            <consortium name="DOE Joint Genome Institute"/>
            <person name="Vesth T.C."/>
            <person name="Nybo J."/>
            <person name="Theobald S."/>
            <person name="Brandl J."/>
            <person name="Frisvad J.C."/>
            <person name="Nielsen K.F."/>
            <person name="Lyhne E.K."/>
            <person name="Kogle M.E."/>
            <person name="Kuo A."/>
            <person name="Riley R."/>
            <person name="Clum A."/>
            <person name="Nolan M."/>
            <person name="Lipzen A."/>
            <person name="Salamov A."/>
            <person name="Henrissat B."/>
            <person name="Wiebenga A."/>
            <person name="De vries R.P."/>
            <person name="Grigoriev I.V."/>
            <person name="Mortensen U.H."/>
            <person name="Andersen M.R."/>
            <person name="Baker S.E."/>
        </authorList>
    </citation>
    <scope>NUCLEOTIDE SEQUENCE</scope>
    <source>
        <strain evidence="1">CBS 122712</strain>
    </source>
</reference>
<dbReference type="Proteomes" id="UP000246171">
    <property type="component" value="Unassembled WGS sequence"/>
</dbReference>
<accession>A0A317UWZ1</accession>
<dbReference type="RefSeq" id="XP_025384603.1">
    <property type="nucleotide sequence ID" value="XM_025532927.1"/>
</dbReference>
<dbReference type="GeneID" id="37054889"/>
<gene>
    <name evidence="1" type="ORF">BO83DRAFT_392173</name>
</gene>
<sequence>MKLIKDNPTAIKTMIYFMYSFNYNNNNSERNQASPILSNIKIYQIRNKYNILKLKKQAKKKFIKIIKKRWEIDNFVITITNIYMTTVSTNQGLRDPHSVLSYIDNLLRNKDIKQVLQEVIYLTANLSQGQKNQTELKTYHYPSCSKG</sequence>
<evidence type="ECO:0000313" key="1">
    <source>
        <dbReference type="EMBL" id="PWY65548.1"/>
    </source>
</evidence>
<protein>
    <submittedName>
        <fullName evidence="1">Uncharacterized protein</fullName>
    </submittedName>
</protein>
<organism evidence="1 2">
    <name type="scientific">Aspergillus eucalypticola (strain CBS 122712 / IBT 29274)</name>
    <dbReference type="NCBI Taxonomy" id="1448314"/>
    <lineage>
        <taxon>Eukaryota</taxon>
        <taxon>Fungi</taxon>
        <taxon>Dikarya</taxon>
        <taxon>Ascomycota</taxon>
        <taxon>Pezizomycotina</taxon>
        <taxon>Eurotiomycetes</taxon>
        <taxon>Eurotiomycetidae</taxon>
        <taxon>Eurotiales</taxon>
        <taxon>Aspergillaceae</taxon>
        <taxon>Aspergillus</taxon>
        <taxon>Aspergillus subgen. Circumdati</taxon>
    </lineage>
</organism>